<evidence type="ECO:0000256" key="5">
    <source>
        <dbReference type="ARBA" id="ARBA00022989"/>
    </source>
</evidence>
<evidence type="ECO:0000256" key="4">
    <source>
        <dbReference type="ARBA" id="ARBA00022729"/>
    </source>
</evidence>
<dbReference type="VEuPathDB" id="AmoebaDB:EHI5A_008640"/>
<dbReference type="Gene3D" id="2.70.130.10">
    <property type="entry name" value="Mannose-6-phosphate receptor binding domain"/>
    <property type="match status" value="1"/>
</dbReference>
<evidence type="ECO:0000256" key="6">
    <source>
        <dbReference type="ARBA" id="ARBA00023136"/>
    </source>
</evidence>
<accession>A0A5K1TYG1</accession>
<reference evidence="11 12" key="1">
    <citation type="submission" date="2016-05" db="EMBL/GenBank/DDBJ databases">
        <title>First whole genome sequencing of Entamoeba histolytica HM1:IMSS-clone-6.</title>
        <authorList>
            <person name="Mukherjee Avik.K."/>
            <person name="Izumyama S."/>
            <person name="Nakada-Tsukui K."/>
            <person name="Nozaki T."/>
        </authorList>
    </citation>
    <scope>NUCLEOTIDE SEQUENCE [LARGE SCALE GENOMIC DNA]</scope>
    <source>
        <strain evidence="11 12">HM1:IMSS clone 6</strain>
    </source>
</reference>
<dbReference type="PANTHER" id="PTHR15071">
    <property type="entry name" value="MANNOSE-6-PHOSPHATE RECEPTOR FAMILY MEMBER"/>
    <property type="match status" value="1"/>
</dbReference>
<keyword evidence="5 9" id="KW-1133">Transmembrane helix</keyword>
<dbReference type="PROSITE" id="PS51914">
    <property type="entry name" value="MRH"/>
    <property type="match status" value="1"/>
</dbReference>
<dbReference type="InterPro" id="IPR028927">
    <property type="entry name" value="Man-6-P_rcpt"/>
</dbReference>
<dbReference type="GO" id="GO:0010008">
    <property type="term" value="C:endosome membrane"/>
    <property type="evidence" value="ECO:0007669"/>
    <property type="project" value="UniProtKB-SubCell"/>
</dbReference>
<gene>
    <name evidence="11" type="ORF">CL6EHI_096320</name>
</gene>
<keyword evidence="8" id="KW-0325">Glycoprotein</keyword>
<keyword evidence="6 9" id="KW-0472">Membrane</keyword>
<feature type="transmembrane region" description="Helical" evidence="9">
    <location>
        <begin position="150"/>
        <end position="175"/>
    </location>
</feature>
<evidence type="ECO:0000256" key="2">
    <source>
        <dbReference type="ARBA" id="ARBA00022448"/>
    </source>
</evidence>
<dbReference type="SMR" id="A0A5K1TYG1"/>
<dbReference type="AlphaFoldDB" id="A0A5K1TYG1"/>
<keyword evidence="7" id="KW-1015">Disulfide bond</keyword>
<dbReference type="InterPro" id="IPR044865">
    <property type="entry name" value="MRH_dom"/>
</dbReference>
<name>A0A5K1TYG1_ENTHI</name>
<evidence type="ECO:0000259" key="10">
    <source>
        <dbReference type="PROSITE" id="PS51914"/>
    </source>
</evidence>
<organism evidence="11 12">
    <name type="scientific">Entamoeba histolytica</name>
    <dbReference type="NCBI Taxonomy" id="5759"/>
    <lineage>
        <taxon>Eukaryota</taxon>
        <taxon>Amoebozoa</taxon>
        <taxon>Evosea</taxon>
        <taxon>Archamoebae</taxon>
        <taxon>Mastigamoebida</taxon>
        <taxon>Entamoebidae</taxon>
        <taxon>Entamoeba</taxon>
    </lineage>
</organism>
<dbReference type="PANTHER" id="PTHR15071:SF0">
    <property type="entry name" value="MANNOSE 6-PHOSPHATE RECEPTOR-LIKE PROTEIN 1"/>
    <property type="match status" value="1"/>
</dbReference>
<dbReference type="OMA" id="LESPCCC"/>
<dbReference type="EMBL" id="BDEQ01000001">
    <property type="protein sequence ID" value="GAT93029.1"/>
    <property type="molecule type" value="Genomic_DNA"/>
</dbReference>
<protein>
    <recommendedName>
        <fullName evidence="10">MRH domain-containing protein</fullName>
    </recommendedName>
</protein>
<keyword evidence="4" id="KW-0732">Signal</keyword>
<proteinExistence type="predicted"/>
<dbReference type="VEuPathDB" id="AmoebaDB:KM1_005990"/>
<dbReference type="GO" id="GO:0000139">
    <property type="term" value="C:Golgi membrane"/>
    <property type="evidence" value="ECO:0007669"/>
    <property type="project" value="UniProtKB-SubCell"/>
</dbReference>
<feature type="domain" description="MRH" evidence="10">
    <location>
        <begin position="15"/>
        <end position="142"/>
    </location>
</feature>
<keyword evidence="2" id="KW-0813">Transport</keyword>
<dbReference type="Proteomes" id="UP000078387">
    <property type="component" value="Unassembled WGS sequence"/>
</dbReference>
<evidence type="ECO:0000256" key="1">
    <source>
        <dbReference type="ARBA" id="ARBA00004308"/>
    </source>
</evidence>
<sequence length="219" mass="24441">MKLLFVLFISCVFAIKCKDFKNIHKNTDYVFKKADADTYVYFNLCGPITTKLDGYDTSDVSVLAFVETYKEKIVLGSTSTESLELINDGKTLRFTYDGDSSLQLSSRVEVTCGTEDTSSNIKAQIEGSTFIFSFTSPDACPSNKTFPITGLILCIVLFVLIGFYIIITVILNIFVFHKKGLEIIPNYLFWVGLPSLLVDGVKFTFCCKKAGSEYQTFAV</sequence>
<comment type="subcellular location">
    <subcellularLocation>
        <location evidence="1">Endomembrane system</location>
    </subcellularLocation>
</comment>
<evidence type="ECO:0000256" key="3">
    <source>
        <dbReference type="ARBA" id="ARBA00022692"/>
    </source>
</evidence>
<dbReference type="SUPFAM" id="SSF50911">
    <property type="entry name" value="Mannose 6-phosphate receptor domain"/>
    <property type="match status" value="1"/>
</dbReference>
<dbReference type="VEuPathDB" id="AmoebaDB:EHI7A_001820"/>
<dbReference type="Pfam" id="PF02157">
    <property type="entry name" value="Man-6-P_recep"/>
    <property type="match status" value="1"/>
</dbReference>
<evidence type="ECO:0000256" key="7">
    <source>
        <dbReference type="ARBA" id="ARBA00023157"/>
    </source>
</evidence>
<evidence type="ECO:0000313" key="12">
    <source>
        <dbReference type="Proteomes" id="UP000078387"/>
    </source>
</evidence>
<dbReference type="VEuPathDB" id="AmoebaDB:EHI_096320"/>
<evidence type="ECO:0000256" key="9">
    <source>
        <dbReference type="SAM" id="Phobius"/>
    </source>
</evidence>
<evidence type="ECO:0000256" key="8">
    <source>
        <dbReference type="ARBA" id="ARBA00023180"/>
    </source>
</evidence>
<dbReference type="InterPro" id="IPR009011">
    <property type="entry name" value="Man6P_isomerase_rcpt-bd_dom_sf"/>
</dbReference>
<evidence type="ECO:0000313" key="11">
    <source>
        <dbReference type="EMBL" id="GAT93029.1"/>
    </source>
</evidence>
<keyword evidence="3 9" id="KW-0812">Transmembrane</keyword>
<dbReference type="VEuPathDB" id="AmoebaDB:EHI8A_007160"/>
<comment type="caution">
    <text evidence="11">The sequence shown here is derived from an EMBL/GenBank/DDBJ whole genome shotgun (WGS) entry which is preliminary data.</text>
</comment>